<organism evidence="1 4">
    <name type="scientific">Salmonella enterica I</name>
    <dbReference type="NCBI Taxonomy" id="59201"/>
    <lineage>
        <taxon>Bacteria</taxon>
        <taxon>Pseudomonadati</taxon>
        <taxon>Pseudomonadota</taxon>
        <taxon>Gammaproteobacteria</taxon>
        <taxon>Enterobacterales</taxon>
        <taxon>Enterobacteriaceae</taxon>
        <taxon>Salmonella</taxon>
    </lineage>
</organism>
<protein>
    <submittedName>
        <fullName evidence="1">Uncharacterized protein</fullName>
    </submittedName>
</protein>
<accession>A0A7Z1TCB0</accession>
<evidence type="ECO:0000313" key="3">
    <source>
        <dbReference type="Proteomes" id="UP000251351"/>
    </source>
</evidence>
<proteinExistence type="predicted"/>
<dbReference type="Proteomes" id="UP000251351">
    <property type="component" value="Unassembled WGS sequence"/>
</dbReference>
<gene>
    <name evidence="2" type="ORF">DAX73_23315</name>
    <name evidence="1" type="ORF">DAX92_23480</name>
</gene>
<reference evidence="3 4" key="1">
    <citation type="submission" date="2018-04" db="EMBL/GenBank/DDBJ databases">
        <title>Whole genome sequencing of Salmonella enterica.</title>
        <authorList>
            <person name="Bell R."/>
        </authorList>
    </citation>
    <scope>NUCLEOTIDE SEQUENCE [LARGE SCALE GENOMIC DNA]</scope>
    <source>
        <strain evidence="1 4">CFSAN058609</strain>
        <strain evidence="2 3">CFSAN058610</strain>
    </source>
</reference>
<evidence type="ECO:0000313" key="4">
    <source>
        <dbReference type="Proteomes" id="UP000251540"/>
    </source>
</evidence>
<dbReference type="EMBL" id="QARO01000027">
    <property type="protein sequence ID" value="PUF54345.1"/>
    <property type="molecule type" value="Genomic_DNA"/>
</dbReference>
<sequence length="183" mass="20892">MAFSWNKDRINYLRENAGKLRTREIAEGLGTNVTVIRNMAARLKLSLRVRGFTHEHVEEVHRLYASPENITVRNIAIQTGLSPGIVSYILYSGRSTASSCYERVEYIEFETTNGRKVRVEKALIDTARTPPETLYGDKDAYDIWLQDGTRFVARNLYFSEQITARKTRGRGRVSGRGVNSEGW</sequence>
<dbReference type="RefSeq" id="WP_154707932.1">
    <property type="nucleotide sequence ID" value="NZ_QARO01000027.1"/>
</dbReference>
<evidence type="ECO:0000313" key="2">
    <source>
        <dbReference type="EMBL" id="PUF54345.1"/>
    </source>
</evidence>
<comment type="caution">
    <text evidence="1">The sequence shown here is derived from an EMBL/GenBank/DDBJ whole genome shotgun (WGS) entry which is preliminary data.</text>
</comment>
<dbReference type="Proteomes" id="UP000251540">
    <property type="component" value="Unassembled WGS sequence"/>
</dbReference>
<name>A0A7Z1TCB0_SALET</name>
<evidence type="ECO:0000313" key="1">
    <source>
        <dbReference type="EMBL" id="PUF28852.1"/>
    </source>
</evidence>
<dbReference type="AlphaFoldDB" id="A0A7Z1TCB0"/>
<dbReference type="EMBL" id="QARP01000029">
    <property type="protein sequence ID" value="PUF28852.1"/>
    <property type="molecule type" value="Genomic_DNA"/>
</dbReference>